<dbReference type="KEGG" id="ceu:A7L45_00920"/>
<dbReference type="GO" id="GO:0004175">
    <property type="term" value="F:endopeptidase activity"/>
    <property type="evidence" value="ECO:0007669"/>
    <property type="project" value="UniProtKB-ARBA"/>
</dbReference>
<sequence length="280" mass="31662">MKFLENIENGTINIKKMGIIKALFVMFLSILLEVFGQVPVEITNLFSGRFEKTLPYVIFVFGVLVKYYVIIVLLKWLSNRANEEKHKPHLNWKNFVYATLMIISFRLIFDNSLVFWVSGISTPSFINQAVDELAVSPIILIIGVIIVAPIYEEIIFRGILLKGMSKKTNPAVAIVVSALLFAVIHMNIPQGINAFLLGLVLGFIYLNKRSIYLSIFAHFINNVLALSLSSFFSSIGGEYAIEIHCIFSFIGIVLLIIAFDGYKQNKIKNKPAIYKQFIEV</sequence>
<dbReference type="OrthoDB" id="4177129at2"/>
<dbReference type="EMBL" id="CP015756">
    <property type="protein sequence ID" value="APC38733.1"/>
    <property type="molecule type" value="Genomic_DNA"/>
</dbReference>
<feature type="transmembrane region" description="Helical" evidence="1">
    <location>
        <begin position="56"/>
        <end position="74"/>
    </location>
</feature>
<dbReference type="InterPro" id="IPR003675">
    <property type="entry name" value="Rce1/LyrA-like_dom"/>
</dbReference>
<dbReference type="AlphaFoldDB" id="A0A1J0GBK6"/>
<evidence type="ECO:0000313" key="3">
    <source>
        <dbReference type="EMBL" id="APC38733.1"/>
    </source>
</evidence>
<organism evidence="3 4">
    <name type="scientific">Clostridium estertheticum subsp. estertheticum</name>
    <dbReference type="NCBI Taxonomy" id="1552"/>
    <lineage>
        <taxon>Bacteria</taxon>
        <taxon>Bacillati</taxon>
        <taxon>Bacillota</taxon>
        <taxon>Clostridia</taxon>
        <taxon>Eubacteriales</taxon>
        <taxon>Clostridiaceae</taxon>
        <taxon>Clostridium</taxon>
    </lineage>
</organism>
<dbReference type="Proteomes" id="UP000182569">
    <property type="component" value="Chromosome"/>
</dbReference>
<feature type="transmembrane region" description="Helical" evidence="1">
    <location>
        <begin position="190"/>
        <end position="206"/>
    </location>
</feature>
<feature type="domain" description="CAAX prenyl protease 2/Lysostaphin resistance protein A-like" evidence="2">
    <location>
        <begin position="136"/>
        <end position="224"/>
    </location>
</feature>
<evidence type="ECO:0000256" key="1">
    <source>
        <dbReference type="SAM" id="Phobius"/>
    </source>
</evidence>
<feature type="transmembrane region" description="Helical" evidence="1">
    <location>
        <begin position="168"/>
        <end position="184"/>
    </location>
</feature>
<dbReference type="Pfam" id="PF02517">
    <property type="entry name" value="Rce1-like"/>
    <property type="match status" value="1"/>
</dbReference>
<feature type="transmembrane region" description="Helical" evidence="1">
    <location>
        <begin position="18"/>
        <end position="36"/>
    </location>
</feature>
<evidence type="ECO:0000259" key="2">
    <source>
        <dbReference type="Pfam" id="PF02517"/>
    </source>
</evidence>
<dbReference type="PANTHER" id="PTHR36435">
    <property type="entry name" value="SLR1288 PROTEIN"/>
    <property type="match status" value="1"/>
</dbReference>
<feature type="transmembrane region" description="Helical" evidence="1">
    <location>
        <begin position="239"/>
        <end position="259"/>
    </location>
</feature>
<keyword evidence="1" id="KW-1133">Transmembrane helix</keyword>
<feature type="transmembrane region" description="Helical" evidence="1">
    <location>
        <begin position="213"/>
        <end position="233"/>
    </location>
</feature>
<dbReference type="STRING" id="1552.A7L45_00920"/>
<keyword evidence="1" id="KW-0812">Transmembrane</keyword>
<dbReference type="InterPro" id="IPR052710">
    <property type="entry name" value="CAAX_protease"/>
</dbReference>
<gene>
    <name evidence="3" type="ORF">A7L45_00920</name>
</gene>
<dbReference type="RefSeq" id="WP_071611029.1">
    <property type="nucleotide sequence ID" value="NZ_CP015756.1"/>
</dbReference>
<protein>
    <recommendedName>
        <fullName evidence="2">CAAX prenyl protease 2/Lysostaphin resistance protein A-like domain-containing protein</fullName>
    </recommendedName>
</protein>
<feature type="transmembrane region" description="Helical" evidence="1">
    <location>
        <begin position="137"/>
        <end position="156"/>
    </location>
</feature>
<name>A0A1J0GBK6_9CLOT</name>
<keyword evidence="4" id="KW-1185">Reference proteome</keyword>
<keyword evidence="1" id="KW-0472">Membrane</keyword>
<proteinExistence type="predicted"/>
<dbReference type="GO" id="GO:0080120">
    <property type="term" value="P:CAAX-box protein maturation"/>
    <property type="evidence" value="ECO:0007669"/>
    <property type="project" value="UniProtKB-ARBA"/>
</dbReference>
<accession>A0A1J0GBK6</accession>
<reference evidence="4" key="1">
    <citation type="journal article" date="2016" name="Front. Microbiol.">
        <title>Complete Genome Sequence of Clostridium estertheticum DSM 8809, a Microbe Identified in Spoiled Vacuum Packed Beef.</title>
        <authorList>
            <person name="Yu Z."/>
            <person name="Gunn L."/>
            <person name="Brennan E."/>
            <person name="Reid R."/>
            <person name="Wall P.G."/>
            <person name="Gaora O.P."/>
            <person name="Hurley D."/>
            <person name="Bolton D."/>
            <person name="Fanning S."/>
        </authorList>
    </citation>
    <scope>NUCLEOTIDE SEQUENCE [LARGE SCALE GENOMIC DNA]</scope>
    <source>
        <strain evidence="4">DSM 8809</strain>
    </source>
</reference>
<feature type="transmembrane region" description="Helical" evidence="1">
    <location>
        <begin position="95"/>
        <end position="117"/>
    </location>
</feature>
<dbReference type="PANTHER" id="PTHR36435:SF1">
    <property type="entry name" value="CAAX AMINO TERMINAL PROTEASE FAMILY PROTEIN"/>
    <property type="match status" value="1"/>
</dbReference>
<evidence type="ECO:0000313" key="4">
    <source>
        <dbReference type="Proteomes" id="UP000182569"/>
    </source>
</evidence>